<evidence type="ECO:0000313" key="2">
    <source>
        <dbReference type="Proteomes" id="UP000035681"/>
    </source>
</evidence>
<dbReference type="WBParaSite" id="TCONS_00000539.p1">
    <property type="protein sequence ID" value="TCONS_00000539.p1"/>
    <property type="gene ID" value="XLOC_000541"/>
</dbReference>
<feature type="region of interest" description="Disordered" evidence="1">
    <location>
        <begin position="29"/>
        <end position="96"/>
    </location>
</feature>
<accession>A0A0K0EQB5</accession>
<dbReference type="AlphaFoldDB" id="A0A0K0EQB5"/>
<name>A0A0K0EQB5_STRER</name>
<dbReference type="WBParaSite" id="SSTP_0001164400.1">
    <property type="protein sequence ID" value="SSTP_0001164400.1"/>
    <property type="gene ID" value="SSTP_0001164400"/>
</dbReference>
<dbReference type="Proteomes" id="UP000035681">
    <property type="component" value="Unplaced"/>
</dbReference>
<keyword evidence="2" id="KW-1185">Reference proteome</keyword>
<feature type="compositionally biased region" description="Basic residues" evidence="1">
    <location>
        <begin position="56"/>
        <end position="65"/>
    </location>
</feature>
<feature type="region of interest" description="Disordered" evidence="1">
    <location>
        <begin position="185"/>
        <end position="218"/>
    </location>
</feature>
<feature type="compositionally biased region" description="Basic residues" evidence="1">
    <location>
        <begin position="87"/>
        <end position="96"/>
    </location>
</feature>
<sequence length="483" mass="56242">MMSKKNYLDLTINYSIKTIKKKLNECKSQKPWKYQKHVEKLKRDISESTRSISQKTIKHKNKTPPKKSDSLTSVNNKSSRNKEKSNKNKKINKKIKRKKLEERIKMANSMKDKNKCIDKKNITEKVKKTSSKINKVDSDNVNEDSNVEKKMREVKKQKKNNDLYRFQRKDIFDLDEDNNILEEIEKSEERKRREKNFSKNGTGPSGQETLGVSKKNPDNEFLKKLKKLDTSGKSNKKSINDKLNIEELVLNHVTKHPTSSIISRVTGPYNIEKIEDVLKKHPNVKPVNNKNFDGKVMTNLKRPFWHQIDTIPLIMGRQEDSTDDNLPINSDMLKSYENGKLKVENKINLRPKKPNPFGSLRDIIKQNDMFSIGQIFGNTMRDISKFKPKYITNNTPKIDSMLMLQSPPQIKQNKCIEKIKTNMLSNADDSTAEEEVEGTLKKVIKEPETNMFPILPKTKIIYKRTNPCIWKEVPLNKSNYSIF</sequence>
<feature type="compositionally biased region" description="Basic and acidic residues" evidence="1">
    <location>
        <begin position="185"/>
        <end position="197"/>
    </location>
</feature>
<feature type="compositionally biased region" description="Polar residues" evidence="1">
    <location>
        <begin position="198"/>
        <end position="210"/>
    </location>
</feature>
<feature type="compositionally biased region" description="Basic and acidic residues" evidence="1">
    <location>
        <begin position="36"/>
        <end position="47"/>
    </location>
</feature>
<evidence type="ECO:0000256" key="1">
    <source>
        <dbReference type="SAM" id="MobiDB-lite"/>
    </source>
</evidence>
<reference evidence="3" key="1">
    <citation type="submission" date="2015-08" db="UniProtKB">
        <authorList>
            <consortium name="WormBaseParasite"/>
        </authorList>
    </citation>
    <scope>IDENTIFICATION</scope>
</reference>
<evidence type="ECO:0000313" key="3">
    <source>
        <dbReference type="WBParaSite" id="SSTP_0001164400.1"/>
    </source>
</evidence>
<protein>
    <submittedName>
        <fullName evidence="3">INCENP_ARK-bind domain-containing protein</fullName>
    </submittedName>
</protein>
<proteinExistence type="predicted"/>
<organism evidence="3">
    <name type="scientific">Strongyloides stercoralis</name>
    <name type="common">Threadworm</name>
    <dbReference type="NCBI Taxonomy" id="6248"/>
    <lineage>
        <taxon>Eukaryota</taxon>
        <taxon>Metazoa</taxon>
        <taxon>Ecdysozoa</taxon>
        <taxon>Nematoda</taxon>
        <taxon>Chromadorea</taxon>
        <taxon>Rhabditida</taxon>
        <taxon>Tylenchina</taxon>
        <taxon>Panagrolaimomorpha</taxon>
        <taxon>Strongyloidoidea</taxon>
        <taxon>Strongyloididae</taxon>
        <taxon>Strongyloides</taxon>
    </lineage>
</organism>